<feature type="region of interest" description="Disordered" evidence="1">
    <location>
        <begin position="1"/>
        <end position="61"/>
    </location>
</feature>
<accession>A0A6L2KUP4</accession>
<comment type="caution">
    <text evidence="2">The sequence shown here is derived from an EMBL/GenBank/DDBJ whole genome shotgun (WGS) entry which is preliminary data.</text>
</comment>
<evidence type="ECO:0008006" key="3">
    <source>
        <dbReference type="Google" id="ProtNLM"/>
    </source>
</evidence>
<evidence type="ECO:0000313" key="2">
    <source>
        <dbReference type="EMBL" id="GEU53331.1"/>
    </source>
</evidence>
<reference evidence="2" key="1">
    <citation type="journal article" date="2019" name="Sci. Rep.">
        <title>Draft genome of Tanacetum cinerariifolium, the natural source of mosquito coil.</title>
        <authorList>
            <person name="Yamashiro T."/>
            <person name="Shiraishi A."/>
            <person name="Satake H."/>
            <person name="Nakayama K."/>
        </authorList>
    </citation>
    <scope>NUCLEOTIDE SEQUENCE</scope>
</reference>
<gene>
    <name evidence="2" type="ORF">Tci_025309</name>
</gene>
<protein>
    <recommendedName>
        <fullName evidence="3">Reverse transcriptase domain-containing protein</fullName>
    </recommendedName>
</protein>
<feature type="non-terminal residue" evidence="2">
    <location>
        <position position="1"/>
    </location>
</feature>
<dbReference type="EMBL" id="BKCJ010003157">
    <property type="protein sequence ID" value="GEU53331.1"/>
    <property type="molecule type" value="Genomic_DNA"/>
</dbReference>
<name>A0A6L2KUP4_TANCI</name>
<feature type="compositionally biased region" description="Polar residues" evidence="1">
    <location>
        <begin position="16"/>
        <end position="28"/>
    </location>
</feature>
<sequence>GRYNNSSPRPPKEIVSDNSNAYIESFSPSPIPNKDSDSYMEEIDLPFNPDDPKPSGIEEEDYDSGRDILILEELLDNYSISLPDNELYPFDIPSPYHPQNDG</sequence>
<dbReference type="AlphaFoldDB" id="A0A6L2KUP4"/>
<proteinExistence type="predicted"/>
<evidence type="ECO:0000256" key="1">
    <source>
        <dbReference type="SAM" id="MobiDB-lite"/>
    </source>
</evidence>
<organism evidence="2">
    <name type="scientific">Tanacetum cinerariifolium</name>
    <name type="common">Dalmatian daisy</name>
    <name type="synonym">Chrysanthemum cinerariifolium</name>
    <dbReference type="NCBI Taxonomy" id="118510"/>
    <lineage>
        <taxon>Eukaryota</taxon>
        <taxon>Viridiplantae</taxon>
        <taxon>Streptophyta</taxon>
        <taxon>Embryophyta</taxon>
        <taxon>Tracheophyta</taxon>
        <taxon>Spermatophyta</taxon>
        <taxon>Magnoliopsida</taxon>
        <taxon>eudicotyledons</taxon>
        <taxon>Gunneridae</taxon>
        <taxon>Pentapetalae</taxon>
        <taxon>asterids</taxon>
        <taxon>campanulids</taxon>
        <taxon>Asterales</taxon>
        <taxon>Asteraceae</taxon>
        <taxon>Asteroideae</taxon>
        <taxon>Anthemideae</taxon>
        <taxon>Anthemidinae</taxon>
        <taxon>Tanacetum</taxon>
    </lineage>
</organism>